<name>A0A7Y9JX29_9CELL</name>
<evidence type="ECO:0000313" key="2">
    <source>
        <dbReference type="Proteomes" id="UP000577956"/>
    </source>
</evidence>
<comment type="caution">
    <text evidence="1">The sequence shown here is derived from an EMBL/GenBank/DDBJ whole genome shotgun (WGS) entry which is preliminary data.</text>
</comment>
<organism evidence="1 2">
    <name type="scientific">Cellulomonas oligotrophica</name>
    <dbReference type="NCBI Taxonomy" id="931536"/>
    <lineage>
        <taxon>Bacteria</taxon>
        <taxon>Bacillati</taxon>
        <taxon>Actinomycetota</taxon>
        <taxon>Actinomycetes</taxon>
        <taxon>Micrococcales</taxon>
        <taxon>Cellulomonadaceae</taxon>
        <taxon>Cellulomonas</taxon>
    </lineage>
</organism>
<evidence type="ECO:0000313" key="1">
    <source>
        <dbReference type="EMBL" id="NYD86253.1"/>
    </source>
</evidence>
<accession>A0A7Y9JX29</accession>
<reference evidence="1 2" key="1">
    <citation type="submission" date="2020-07" db="EMBL/GenBank/DDBJ databases">
        <title>Sequencing the genomes of 1000 actinobacteria strains.</title>
        <authorList>
            <person name="Klenk H.-P."/>
        </authorList>
    </citation>
    <scope>NUCLEOTIDE SEQUENCE [LARGE SCALE GENOMIC DNA]</scope>
    <source>
        <strain evidence="1 2">DSM 24482</strain>
    </source>
</reference>
<dbReference type="EMBL" id="JACCBK010000001">
    <property type="protein sequence ID" value="NYD86253.1"/>
    <property type="molecule type" value="Genomic_DNA"/>
</dbReference>
<proteinExistence type="predicted"/>
<dbReference type="AlphaFoldDB" id="A0A7Y9JX29"/>
<dbReference type="Proteomes" id="UP000577956">
    <property type="component" value="Unassembled WGS sequence"/>
</dbReference>
<gene>
    <name evidence="1" type="ORF">BKA21_001802</name>
</gene>
<sequence length="33" mass="3274">MRSTAMPVDPAATVPPGWVGGFAQSDPAFAGLA</sequence>
<protein>
    <submittedName>
        <fullName evidence="1">Uncharacterized protein</fullName>
    </submittedName>
</protein>